<evidence type="ECO:0000313" key="3">
    <source>
        <dbReference type="EMBL" id="CAD7093602.1"/>
    </source>
</evidence>
<feature type="region of interest" description="Disordered" evidence="1">
    <location>
        <begin position="56"/>
        <end position="187"/>
    </location>
</feature>
<dbReference type="EMBL" id="LR899014">
    <property type="protein sequence ID" value="CAD7093602.1"/>
    <property type="molecule type" value="Genomic_DNA"/>
</dbReference>
<dbReference type="PROSITE" id="PS50172">
    <property type="entry name" value="BRCT"/>
    <property type="match status" value="1"/>
</dbReference>
<protein>
    <recommendedName>
        <fullName evidence="2">BRCT domain-containing protein</fullName>
    </recommendedName>
</protein>
<feature type="compositionally biased region" description="Basic and acidic residues" evidence="1">
    <location>
        <begin position="66"/>
        <end position="140"/>
    </location>
</feature>
<organism evidence="3 4">
    <name type="scientific">Hermetia illucens</name>
    <name type="common">Black soldier fly</name>
    <dbReference type="NCBI Taxonomy" id="343691"/>
    <lineage>
        <taxon>Eukaryota</taxon>
        <taxon>Metazoa</taxon>
        <taxon>Ecdysozoa</taxon>
        <taxon>Arthropoda</taxon>
        <taxon>Hexapoda</taxon>
        <taxon>Insecta</taxon>
        <taxon>Pterygota</taxon>
        <taxon>Neoptera</taxon>
        <taxon>Endopterygota</taxon>
        <taxon>Diptera</taxon>
        <taxon>Brachycera</taxon>
        <taxon>Stratiomyomorpha</taxon>
        <taxon>Stratiomyidae</taxon>
        <taxon>Hermetiinae</taxon>
        <taxon>Hermetia</taxon>
    </lineage>
</organism>
<name>A0A7R8Z513_HERIL</name>
<proteinExistence type="predicted"/>
<dbReference type="InParanoid" id="A0A7R8Z513"/>
<dbReference type="SMART" id="SM00292">
    <property type="entry name" value="BRCT"/>
    <property type="match status" value="1"/>
</dbReference>
<reference evidence="3 4" key="1">
    <citation type="submission" date="2020-11" db="EMBL/GenBank/DDBJ databases">
        <authorList>
            <person name="Wallbank WR R."/>
            <person name="Pardo Diaz C."/>
            <person name="Kozak K."/>
            <person name="Martin S."/>
            <person name="Jiggins C."/>
            <person name="Moest M."/>
            <person name="Warren A I."/>
            <person name="Generalovic N T."/>
            <person name="Byers J.R.P. K."/>
            <person name="Montejo-Kovacevich G."/>
            <person name="Yen C E."/>
        </authorList>
    </citation>
    <scope>NUCLEOTIDE SEQUENCE [LARGE SCALE GENOMIC DNA]</scope>
</reference>
<dbReference type="SUPFAM" id="SSF52113">
    <property type="entry name" value="BRCT domain"/>
    <property type="match status" value="1"/>
</dbReference>
<feature type="domain" description="BRCT" evidence="2">
    <location>
        <begin position="216"/>
        <end position="297"/>
    </location>
</feature>
<gene>
    <name evidence="3" type="ORF">HERILL_LOCUS15876</name>
</gene>
<evidence type="ECO:0000259" key="2">
    <source>
        <dbReference type="PROSITE" id="PS50172"/>
    </source>
</evidence>
<dbReference type="Proteomes" id="UP000594454">
    <property type="component" value="Chromosome 6"/>
</dbReference>
<sequence>MKEIRLVLVLVDTEIVTHIGSLFAISKPPFDVSLCSKKKYFEIPEKFNERVLNSQLEGTETAVESKPIKEERSRSKSRENTPRKSERPKKPTPKKETPKKQTPKKETPKKQTPKKESPKKQTPKKESPTVSPKKEEETHRRGIKKTPLSDLGLNQTSEDEPHTSPKRKASKKADLNSSVPSDEERHERKQLAAILYQKYKNRQSVINPGCKEVPKGQPNCLAGLSFLVTDILESLEREECNSLIKDLGGKVSSTVGKRLDYLVVGEEAGPKKLATAQDLGIKVIRSINRKMIKSNLQVVIPSTKSPWKQNKQTFPNCITTSVPIKFHSYLRYHYGNEQKSAKILRNL</sequence>
<dbReference type="AlphaFoldDB" id="A0A7R8Z513"/>
<dbReference type="OrthoDB" id="446168at2759"/>
<evidence type="ECO:0000313" key="4">
    <source>
        <dbReference type="Proteomes" id="UP000594454"/>
    </source>
</evidence>
<dbReference type="InterPro" id="IPR036420">
    <property type="entry name" value="BRCT_dom_sf"/>
</dbReference>
<dbReference type="InterPro" id="IPR001357">
    <property type="entry name" value="BRCT_dom"/>
</dbReference>
<dbReference type="Pfam" id="PF00533">
    <property type="entry name" value="BRCT"/>
    <property type="match status" value="1"/>
</dbReference>
<accession>A0A7R8Z513</accession>
<evidence type="ECO:0000256" key="1">
    <source>
        <dbReference type="SAM" id="MobiDB-lite"/>
    </source>
</evidence>
<keyword evidence="4" id="KW-1185">Reference proteome</keyword>
<dbReference type="Gene3D" id="3.40.50.10190">
    <property type="entry name" value="BRCT domain"/>
    <property type="match status" value="1"/>
</dbReference>